<feature type="compositionally biased region" description="Basic and acidic residues" evidence="1">
    <location>
        <begin position="128"/>
        <end position="137"/>
    </location>
</feature>
<keyword evidence="2" id="KW-0812">Transmembrane</keyword>
<feature type="chain" id="PRO_5045434185" description="DUF11 domain-containing protein" evidence="3">
    <location>
        <begin position="29"/>
        <end position="320"/>
    </location>
</feature>
<dbReference type="Proteomes" id="UP001501444">
    <property type="component" value="Unassembled WGS sequence"/>
</dbReference>
<accession>A0ABN3GL90</accession>
<gene>
    <name evidence="4" type="ORF">GCM10010170_044280</name>
</gene>
<feature type="compositionally biased region" description="Polar residues" evidence="1">
    <location>
        <begin position="158"/>
        <end position="172"/>
    </location>
</feature>
<comment type="caution">
    <text evidence="4">The sequence shown here is derived from an EMBL/GenBank/DDBJ whole genome shotgun (WGS) entry which is preliminary data.</text>
</comment>
<keyword evidence="2" id="KW-0472">Membrane</keyword>
<evidence type="ECO:0008006" key="6">
    <source>
        <dbReference type="Google" id="ProtNLM"/>
    </source>
</evidence>
<name>A0ABN3GL90_9ACTN</name>
<feature type="signal peptide" evidence="3">
    <location>
        <begin position="1"/>
        <end position="28"/>
    </location>
</feature>
<evidence type="ECO:0000256" key="3">
    <source>
        <dbReference type="SAM" id="SignalP"/>
    </source>
</evidence>
<feature type="transmembrane region" description="Helical" evidence="2">
    <location>
        <begin position="205"/>
        <end position="227"/>
    </location>
</feature>
<keyword evidence="3" id="KW-0732">Signal</keyword>
<evidence type="ECO:0000313" key="4">
    <source>
        <dbReference type="EMBL" id="GAA2353133.1"/>
    </source>
</evidence>
<sequence>MSAAVATAAAVGVGAVAGAALLASPAWAAEGLKVTIGSPVLQGKVGDKVNLEFGVTNVSDKVTVQAIMITVQAPGNAVIEQAPDSCELRGGGRTVVCTEKGDLGPHKTAKGQVTITIKSAGNGGGRVSARDATHQDNADFQIRATGPTPSASGKKPTPTKSADVSQEPSLTDETLAPPQAGNGVVVQSDEPVPSKSSGNSGGLSAGFWIGIGAVVAALGLVGSLFYFRRRDKLEPDTGMHPVVPAPDGFPGYRPPPPAPTTYGTPATYGAPPAGGPTQVVDPGFGTAPGGPTQIINPNAGGMPPAGGGDQTVMFRRPEDF</sequence>
<protein>
    <recommendedName>
        <fullName evidence="6">DUF11 domain-containing protein</fullName>
    </recommendedName>
</protein>
<dbReference type="EMBL" id="BAAARV010000033">
    <property type="protein sequence ID" value="GAA2353133.1"/>
    <property type="molecule type" value="Genomic_DNA"/>
</dbReference>
<reference evidence="4 5" key="1">
    <citation type="journal article" date="2019" name="Int. J. Syst. Evol. Microbiol.">
        <title>The Global Catalogue of Microorganisms (GCM) 10K type strain sequencing project: providing services to taxonomists for standard genome sequencing and annotation.</title>
        <authorList>
            <consortium name="The Broad Institute Genomics Platform"/>
            <consortium name="The Broad Institute Genome Sequencing Center for Infectious Disease"/>
            <person name="Wu L."/>
            <person name="Ma J."/>
        </authorList>
    </citation>
    <scope>NUCLEOTIDE SEQUENCE [LARGE SCALE GENOMIC DNA]</scope>
    <source>
        <strain evidence="4 5">JCM 3272</strain>
    </source>
</reference>
<evidence type="ECO:0000256" key="2">
    <source>
        <dbReference type="SAM" id="Phobius"/>
    </source>
</evidence>
<feature type="region of interest" description="Disordered" evidence="1">
    <location>
        <begin position="118"/>
        <end position="200"/>
    </location>
</feature>
<organism evidence="4 5">
    <name type="scientific">Dactylosporangium salmoneum</name>
    <dbReference type="NCBI Taxonomy" id="53361"/>
    <lineage>
        <taxon>Bacteria</taxon>
        <taxon>Bacillati</taxon>
        <taxon>Actinomycetota</taxon>
        <taxon>Actinomycetes</taxon>
        <taxon>Micromonosporales</taxon>
        <taxon>Micromonosporaceae</taxon>
        <taxon>Dactylosporangium</taxon>
    </lineage>
</organism>
<evidence type="ECO:0000313" key="5">
    <source>
        <dbReference type="Proteomes" id="UP001501444"/>
    </source>
</evidence>
<keyword evidence="5" id="KW-1185">Reference proteome</keyword>
<evidence type="ECO:0000256" key="1">
    <source>
        <dbReference type="SAM" id="MobiDB-lite"/>
    </source>
</evidence>
<proteinExistence type="predicted"/>
<keyword evidence="2" id="KW-1133">Transmembrane helix</keyword>